<evidence type="ECO:0000256" key="2">
    <source>
        <dbReference type="RuleBase" id="RU362080"/>
    </source>
</evidence>
<gene>
    <name evidence="3" type="ORF">ACFQ3W_08720</name>
</gene>
<dbReference type="EMBL" id="JBHTLM010000005">
    <property type="protein sequence ID" value="MFD1176381.1"/>
    <property type="molecule type" value="Genomic_DNA"/>
</dbReference>
<dbReference type="InterPro" id="IPR006442">
    <property type="entry name" value="Antitoxin_Phd/YefM"/>
</dbReference>
<keyword evidence="4" id="KW-1185">Reference proteome</keyword>
<dbReference type="Proteomes" id="UP001597262">
    <property type="component" value="Unassembled WGS sequence"/>
</dbReference>
<protein>
    <recommendedName>
        <fullName evidence="2">Antitoxin</fullName>
    </recommendedName>
</protein>
<proteinExistence type="inferred from homology"/>
<dbReference type="Pfam" id="PF02604">
    <property type="entry name" value="PhdYeFM_antitox"/>
    <property type="match status" value="1"/>
</dbReference>
<dbReference type="InterPro" id="IPR036165">
    <property type="entry name" value="YefM-like_sf"/>
</dbReference>
<evidence type="ECO:0000313" key="4">
    <source>
        <dbReference type="Proteomes" id="UP001597262"/>
    </source>
</evidence>
<accession>A0ABW3RX08</accession>
<evidence type="ECO:0000313" key="3">
    <source>
        <dbReference type="EMBL" id="MFD1176381.1"/>
    </source>
</evidence>
<dbReference type="Gene3D" id="3.30.2310.20">
    <property type="entry name" value="RelE-like"/>
    <property type="match status" value="1"/>
</dbReference>
<dbReference type="SUPFAM" id="SSF143120">
    <property type="entry name" value="YefM-like"/>
    <property type="match status" value="1"/>
</dbReference>
<dbReference type="InterPro" id="IPR035093">
    <property type="entry name" value="RelE/ParE_toxin_dom_sf"/>
</dbReference>
<comment type="caution">
    <text evidence="3">The sequence shown here is derived from an EMBL/GenBank/DDBJ whole genome shotgun (WGS) entry which is preliminary data.</text>
</comment>
<reference evidence="4" key="1">
    <citation type="journal article" date="2019" name="Int. J. Syst. Evol. Microbiol.">
        <title>The Global Catalogue of Microorganisms (GCM) 10K type strain sequencing project: providing services to taxonomists for standard genome sequencing and annotation.</title>
        <authorList>
            <consortium name="The Broad Institute Genomics Platform"/>
            <consortium name="The Broad Institute Genome Sequencing Center for Infectious Disease"/>
            <person name="Wu L."/>
            <person name="Ma J."/>
        </authorList>
    </citation>
    <scope>NUCLEOTIDE SEQUENCE [LARGE SCALE GENOMIC DNA]</scope>
    <source>
        <strain evidence="4">CCUG 59189</strain>
    </source>
</reference>
<sequence>MNIKPSTAIRHDYNGFSKYCHEIDEPVILTRNGEADLVVMSHEAYRRMEARIKLQSKLLVAEKQVTEGAELLDHISQDNMSAAENLLGKLDQQIKGLSSFPNIGAVLSDDEYTLVQSGYRFIVVHPYFGILQNH</sequence>
<comment type="function">
    <text evidence="2">Antitoxin component of a type II toxin-antitoxin (TA) system.</text>
</comment>
<evidence type="ECO:0000256" key="1">
    <source>
        <dbReference type="ARBA" id="ARBA00009981"/>
    </source>
</evidence>
<organism evidence="3 4">
    <name type="scientific">Paenibacillus puldeungensis</name>
    <dbReference type="NCBI Taxonomy" id="696536"/>
    <lineage>
        <taxon>Bacteria</taxon>
        <taxon>Bacillati</taxon>
        <taxon>Bacillota</taxon>
        <taxon>Bacilli</taxon>
        <taxon>Bacillales</taxon>
        <taxon>Paenibacillaceae</taxon>
        <taxon>Paenibacillus</taxon>
    </lineage>
</organism>
<dbReference type="Gene3D" id="3.40.1620.10">
    <property type="entry name" value="YefM-like domain"/>
    <property type="match status" value="1"/>
</dbReference>
<comment type="similarity">
    <text evidence="1 2">Belongs to the phD/YefM antitoxin family.</text>
</comment>
<dbReference type="RefSeq" id="WP_379318718.1">
    <property type="nucleotide sequence ID" value="NZ_JBHTLM010000005.1"/>
</dbReference>
<name>A0ABW3RX08_9BACL</name>